<dbReference type="InterPro" id="IPR020588">
    <property type="entry name" value="RecA_ATP-bd"/>
</dbReference>
<comment type="caution">
    <text evidence="15">The sequence shown here is derived from an EMBL/GenBank/DDBJ whole genome shotgun (WGS) entry which is preliminary data.</text>
</comment>
<evidence type="ECO:0000256" key="12">
    <source>
        <dbReference type="RuleBase" id="RU004527"/>
    </source>
</evidence>
<dbReference type="GO" id="GO:0005524">
    <property type="term" value="F:ATP binding"/>
    <property type="evidence" value="ECO:0007669"/>
    <property type="project" value="UniProtKB-UniRule"/>
</dbReference>
<dbReference type="GO" id="GO:0140664">
    <property type="term" value="F:ATP-dependent DNA damage sensor activity"/>
    <property type="evidence" value="ECO:0007669"/>
    <property type="project" value="InterPro"/>
</dbReference>
<dbReference type="PRINTS" id="PR00142">
    <property type="entry name" value="RECA"/>
</dbReference>
<dbReference type="InterPro" id="IPR049428">
    <property type="entry name" value="RecA-like_N"/>
</dbReference>
<evidence type="ECO:0000256" key="9">
    <source>
        <dbReference type="ARBA" id="ARBA00023236"/>
    </source>
</evidence>
<dbReference type="InterPro" id="IPR003593">
    <property type="entry name" value="AAA+_ATPase"/>
</dbReference>
<keyword evidence="8 10" id="KW-0234">DNA repair</keyword>
<keyword evidence="6 10" id="KW-0238">DNA-binding</keyword>
<evidence type="ECO:0000256" key="7">
    <source>
        <dbReference type="ARBA" id="ARBA00023172"/>
    </source>
</evidence>
<dbReference type="GO" id="GO:0006310">
    <property type="term" value="P:DNA recombination"/>
    <property type="evidence" value="ECO:0007669"/>
    <property type="project" value="UniProtKB-UniRule"/>
</dbReference>
<dbReference type="PANTHER" id="PTHR45900">
    <property type="entry name" value="RECA"/>
    <property type="match status" value="1"/>
</dbReference>
<feature type="domain" description="RecA family profile 2" evidence="14">
    <location>
        <begin position="211"/>
        <end position="284"/>
    </location>
</feature>
<evidence type="ECO:0000256" key="5">
    <source>
        <dbReference type="ARBA" id="ARBA00022840"/>
    </source>
</evidence>
<dbReference type="EMBL" id="JACIJS010000002">
    <property type="protein sequence ID" value="MBB5514899.1"/>
    <property type="molecule type" value="Genomic_DNA"/>
</dbReference>
<dbReference type="GO" id="GO:0003697">
    <property type="term" value="F:single-stranded DNA binding"/>
    <property type="evidence" value="ECO:0007669"/>
    <property type="project" value="UniProtKB-UniRule"/>
</dbReference>
<dbReference type="Pfam" id="PF00154">
    <property type="entry name" value="RecA_N"/>
    <property type="match status" value="1"/>
</dbReference>
<dbReference type="Pfam" id="PF21096">
    <property type="entry name" value="RecA_C"/>
    <property type="match status" value="1"/>
</dbReference>
<dbReference type="PROSITE" id="PS50163">
    <property type="entry name" value="RECA_3"/>
    <property type="match status" value="1"/>
</dbReference>
<evidence type="ECO:0000259" key="13">
    <source>
        <dbReference type="PROSITE" id="PS50162"/>
    </source>
</evidence>
<keyword evidence="3 10" id="KW-0547">Nucleotide-binding</keyword>
<evidence type="ECO:0000256" key="4">
    <source>
        <dbReference type="ARBA" id="ARBA00022763"/>
    </source>
</evidence>
<evidence type="ECO:0000256" key="11">
    <source>
        <dbReference type="RuleBase" id="RU000526"/>
    </source>
</evidence>
<dbReference type="SUPFAM" id="SSF52540">
    <property type="entry name" value="P-loop containing nucleoside triphosphate hydrolases"/>
    <property type="match status" value="1"/>
</dbReference>
<proteinExistence type="inferred from homology"/>
<dbReference type="RefSeq" id="WP_184008947.1">
    <property type="nucleotide sequence ID" value="NZ_JACIJS010000002.1"/>
</dbReference>
<dbReference type="GO" id="GO:0006281">
    <property type="term" value="P:DNA repair"/>
    <property type="evidence" value="ECO:0007669"/>
    <property type="project" value="UniProtKB-UniRule"/>
</dbReference>
<keyword evidence="9 10" id="KW-0742">SOS response</keyword>
<dbReference type="SMART" id="SM00382">
    <property type="entry name" value="AAA"/>
    <property type="match status" value="1"/>
</dbReference>
<comment type="subcellular location">
    <subcellularLocation>
        <location evidence="10">Cytoplasm</location>
    </subcellularLocation>
</comment>
<name>A0A840WIG3_9RHOB</name>
<dbReference type="PANTHER" id="PTHR45900:SF1">
    <property type="entry name" value="MITOCHONDRIAL DNA REPAIR PROTEIN RECA HOMOLOG-RELATED"/>
    <property type="match status" value="1"/>
</dbReference>
<accession>A0A840WIG3</accession>
<gene>
    <name evidence="10" type="primary">recA</name>
    <name evidence="15" type="ORF">FHS89_000905</name>
</gene>
<dbReference type="GO" id="GO:0009432">
    <property type="term" value="P:SOS response"/>
    <property type="evidence" value="ECO:0007669"/>
    <property type="project" value="UniProtKB-UniRule"/>
</dbReference>
<dbReference type="GO" id="GO:0005829">
    <property type="term" value="C:cytosol"/>
    <property type="evidence" value="ECO:0007669"/>
    <property type="project" value="TreeGrafter"/>
</dbReference>
<keyword evidence="7 10" id="KW-0233">DNA recombination</keyword>
<dbReference type="GO" id="GO:0003684">
    <property type="term" value="F:damaged DNA binding"/>
    <property type="evidence" value="ECO:0007669"/>
    <property type="project" value="UniProtKB-UniRule"/>
</dbReference>
<dbReference type="HAMAP" id="MF_00268">
    <property type="entry name" value="RecA"/>
    <property type="match status" value="1"/>
</dbReference>
<organism evidence="15 16">
    <name type="scientific">Rubricella aquisinus</name>
    <dbReference type="NCBI Taxonomy" id="2028108"/>
    <lineage>
        <taxon>Bacteria</taxon>
        <taxon>Pseudomonadati</taxon>
        <taxon>Pseudomonadota</taxon>
        <taxon>Alphaproteobacteria</taxon>
        <taxon>Rhodobacterales</taxon>
        <taxon>Paracoccaceae</taxon>
        <taxon>Rubricella</taxon>
    </lineage>
</organism>
<evidence type="ECO:0000256" key="6">
    <source>
        <dbReference type="ARBA" id="ARBA00023125"/>
    </source>
</evidence>
<evidence type="ECO:0000256" key="8">
    <source>
        <dbReference type="ARBA" id="ARBA00023204"/>
    </source>
</evidence>
<sequence>MANAVLDLNERRGMDKQKALDSALAQIERNFGKGSIMKLGQREAVMEVEAIPTGSLGLDIALGIGGLPKGRIIEIYGPESSGKTTLALHVLAEEQKRGGVCAFVDAEHALDPSYARKLGVNIDEMLISQPDAGEQALEITDTLVRSGAVSVVVVDSVAALTPKSELEGDMGDSSVGVQARLMSQAMRKLTGSISRSKCMVIFINQIRMKIGVMFGSPETTTGGNALKFYSSVRLDIRRIGALKDRDEVVGNQTRVKIVKNKVAPPFKQVEFDIMYGEGISKTGELLDLGVKAGVVEKSGSWFSYGDERIGQGRENAKKFLKENTDIALEIEDKIRAAHGLDFDMSASGESDVLED</sequence>
<keyword evidence="10" id="KW-0963">Cytoplasm</keyword>
<reference evidence="15 16" key="1">
    <citation type="submission" date="2020-08" db="EMBL/GenBank/DDBJ databases">
        <title>Genomic Encyclopedia of Type Strains, Phase IV (KMG-IV): sequencing the most valuable type-strain genomes for metagenomic binning, comparative biology and taxonomic classification.</title>
        <authorList>
            <person name="Goeker M."/>
        </authorList>
    </citation>
    <scope>NUCLEOTIDE SEQUENCE [LARGE SCALE GENOMIC DNA]</scope>
    <source>
        <strain evidence="15 16">DSM 103377</strain>
    </source>
</reference>
<comment type="function">
    <text evidence="10">Can catalyze the hydrolysis of ATP in the presence of single-stranded DNA, the ATP-dependent uptake of single-stranded DNA by duplex DNA, and the ATP-dependent hybridization of homologous single-stranded DNAs. It interacts with LexA causing its activation and leading to its autocatalytic cleavage.</text>
</comment>
<dbReference type="InterPro" id="IPR020587">
    <property type="entry name" value="RecA_monomer-monomer_interface"/>
</dbReference>
<dbReference type="Proteomes" id="UP000553766">
    <property type="component" value="Unassembled WGS sequence"/>
</dbReference>
<dbReference type="InterPro" id="IPR020584">
    <property type="entry name" value="DNA_recomb/repair_RecA_CS"/>
</dbReference>
<comment type="similarity">
    <text evidence="1 10 12">Belongs to the RecA family.</text>
</comment>
<dbReference type="PROSITE" id="PS00321">
    <property type="entry name" value="RECA_1"/>
    <property type="match status" value="1"/>
</dbReference>
<dbReference type="CDD" id="cd00983">
    <property type="entry name" value="RecA"/>
    <property type="match status" value="1"/>
</dbReference>
<dbReference type="AlphaFoldDB" id="A0A840WIG3"/>
<dbReference type="FunFam" id="3.40.50.300:FF:000087">
    <property type="entry name" value="Recombinase RecA"/>
    <property type="match status" value="1"/>
</dbReference>
<evidence type="ECO:0000256" key="10">
    <source>
        <dbReference type="HAMAP-Rule" id="MF_00268"/>
    </source>
</evidence>
<evidence type="ECO:0000259" key="14">
    <source>
        <dbReference type="PROSITE" id="PS50163"/>
    </source>
</evidence>
<dbReference type="NCBIfam" id="TIGR02012">
    <property type="entry name" value="tigrfam_recA"/>
    <property type="match status" value="1"/>
</dbReference>
<evidence type="ECO:0000256" key="2">
    <source>
        <dbReference type="ARBA" id="ARBA00015553"/>
    </source>
</evidence>
<evidence type="ECO:0000313" key="16">
    <source>
        <dbReference type="Proteomes" id="UP000553766"/>
    </source>
</evidence>
<feature type="binding site" evidence="10">
    <location>
        <begin position="77"/>
        <end position="84"/>
    </location>
    <ligand>
        <name>ATP</name>
        <dbReference type="ChEBI" id="CHEBI:30616"/>
    </ligand>
</feature>
<dbReference type="SUPFAM" id="SSF54752">
    <property type="entry name" value="RecA protein, C-terminal domain"/>
    <property type="match status" value="1"/>
</dbReference>
<keyword evidence="5 10" id="KW-0067">ATP-binding</keyword>
<evidence type="ECO:0000313" key="15">
    <source>
        <dbReference type="EMBL" id="MBB5514899.1"/>
    </source>
</evidence>
<dbReference type="Gene3D" id="3.40.50.300">
    <property type="entry name" value="P-loop containing nucleotide triphosphate hydrolases"/>
    <property type="match status" value="1"/>
</dbReference>
<evidence type="ECO:0000256" key="1">
    <source>
        <dbReference type="ARBA" id="ARBA00009391"/>
    </source>
</evidence>
<dbReference type="InterPro" id="IPR027417">
    <property type="entry name" value="P-loop_NTPase"/>
</dbReference>
<protein>
    <recommendedName>
        <fullName evidence="2 10">Protein RecA</fullName>
    </recommendedName>
    <alternativeName>
        <fullName evidence="10 11">Recombinase A</fullName>
    </alternativeName>
</protein>
<dbReference type="InterPro" id="IPR013765">
    <property type="entry name" value="DNA_recomb/repair_RecA"/>
</dbReference>
<evidence type="ECO:0000256" key="3">
    <source>
        <dbReference type="ARBA" id="ARBA00022741"/>
    </source>
</evidence>
<keyword evidence="16" id="KW-1185">Reference proteome</keyword>
<dbReference type="InterPro" id="IPR023400">
    <property type="entry name" value="RecA_C_sf"/>
</dbReference>
<feature type="domain" description="RecA family profile 1" evidence="13">
    <location>
        <begin position="47"/>
        <end position="206"/>
    </location>
</feature>
<keyword evidence="4 10" id="KW-0227">DNA damage</keyword>
<dbReference type="InterPro" id="IPR049261">
    <property type="entry name" value="RecA-like_C"/>
</dbReference>
<dbReference type="PROSITE" id="PS50162">
    <property type="entry name" value="RECA_2"/>
    <property type="match status" value="1"/>
</dbReference>